<keyword evidence="7" id="KW-1185">Reference proteome</keyword>
<feature type="domain" description="4'-phosphopantetheinyl transferase N-terminal" evidence="5">
    <location>
        <begin position="28"/>
        <end position="105"/>
    </location>
</feature>
<dbReference type="Pfam" id="PF22624">
    <property type="entry name" value="AASDHPPT_N"/>
    <property type="match status" value="1"/>
</dbReference>
<dbReference type="PANTHER" id="PTHR12215">
    <property type="entry name" value="PHOSPHOPANTETHEINE TRANSFERASE"/>
    <property type="match status" value="1"/>
</dbReference>
<accession>A0ABU4HJ75</accession>
<dbReference type="RefSeq" id="WP_318595632.1">
    <property type="nucleotide sequence ID" value="NZ_JAWSTH010000004.1"/>
</dbReference>
<protein>
    <submittedName>
        <fullName evidence="6">4'-phosphopantetheinyl transferase superfamily protein</fullName>
    </submittedName>
</protein>
<feature type="region of interest" description="Disordered" evidence="3">
    <location>
        <begin position="214"/>
        <end position="268"/>
    </location>
</feature>
<feature type="domain" description="4'-phosphopantetheinyl transferase" evidence="4">
    <location>
        <begin position="110"/>
        <end position="187"/>
    </location>
</feature>
<gene>
    <name evidence="6" type="ORF">R7226_03430</name>
</gene>
<evidence type="ECO:0000313" key="7">
    <source>
        <dbReference type="Proteomes" id="UP001284601"/>
    </source>
</evidence>
<dbReference type="Proteomes" id="UP001284601">
    <property type="component" value="Unassembled WGS sequence"/>
</dbReference>
<feature type="compositionally biased region" description="Low complexity" evidence="3">
    <location>
        <begin position="239"/>
        <end position="250"/>
    </location>
</feature>
<comment type="caution">
    <text evidence="6">The sequence shown here is derived from an EMBL/GenBank/DDBJ whole genome shotgun (WGS) entry which is preliminary data.</text>
</comment>
<dbReference type="Gene3D" id="3.90.470.20">
    <property type="entry name" value="4'-phosphopantetheinyl transferase domain"/>
    <property type="match status" value="2"/>
</dbReference>
<feature type="compositionally biased region" description="Low complexity" evidence="3">
    <location>
        <begin position="257"/>
        <end position="268"/>
    </location>
</feature>
<dbReference type="InterPro" id="IPR050559">
    <property type="entry name" value="P-Pant_transferase_sf"/>
</dbReference>
<evidence type="ECO:0000313" key="6">
    <source>
        <dbReference type="EMBL" id="MDW5593373.1"/>
    </source>
</evidence>
<dbReference type="InterPro" id="IPR037143">
    <property type="entry name" value="4-PPantetheinyl_Trfase_dom_sf"/>
</dbReference>
<evidence type="ECO:0000259" key="4">
    <source>
        <dbReference type="Pfam" id="PF01648"/>
    </source>
</evidence>
<dbReference type="InterPro" id="IPR055066">
    <property type="entry name" value="AASDHPPT_N"/>
</dbReference>
<dbReference type="InterPro" id="IPR008278">
    <property type="entry name" value="4-PPantetheinyl_Trfase_dom"/>
</dbReference>
<sequence length="268" mass="28624">MSHRPAHAPADLRVWLVPVDAATCARFAPLLSTAERGRAARFRDPADGARFTVGRGALRLLLGRCLGIAPPAVELTRAAHGRPALAGGALDFNVAHAHRLVACAVSRTRRVGIDLEWIRVLREQHAVTALACDERERAWLDGLPPRGRRQALFELWTAKEACLKAIGCGLLEEPAAVAVALDPARPELPEHGAASFAGAPFALRRLPCPPGYRLTLATQPGGPAAEREQRMQRERVTPRRAAAAAPAGDPTGRRPRSSSARPAPAGRA</sequence>
<dbReference type="GO" id="GO:0016740">
    <property type="term" value="F:transferase activity"/>
    <property type="evidence" value="ECO:0007669"/>
    <property type="project" value="UniProtKB-KW"/>
</dbReference>
<evidence type="ECO:0000256" key="1">
    <source>
        <dbReference type="ARBA" id="ARBA00010990"/>
    </source>
</evidence>
<name>A0ABU4HJ75_9ACTN</name>
<organism evidence="6 7">
    <name type="scientific">Conexibacter stalactiti</name>
    <dbReference type="NCBI Taxonomy" id="1940611"/>
    <lineage>
        <taxon>Bacteria</taxon>
        <taxon>Bacillati</taxon>
        <taxon>Actinomycetota</taxon>
        <taxon>Thermoleophilia</taxon>
        <taxon>Solirubrobacterales</taxon>
        <taxon>Conexibacteraceae</taxon>
        <taxon>Conexibacter</taxon>
    </lineage>
</organism>
<evidence type="ECO:0000256" key="2">
    <source>
        <dbReference type="ARBA" id="ARBA00022679"/>
    </source>
</evidence>
<comment type="similarity">
    <text evidence="1">Belongs to the P-Pant transferase superfamily. Gsp/Sfp/HetI/AcpT family.</text>
</comment>
<proteinExistence type="inferred from homology"/>
<feature type="compositionally biased region" description="Basic and acidic residues" evidence="3">
    <location>
        <begin position="225"/>
        <end position="237"/>
    </location>
</feature>
<dbReference type="Pfam" id="PF01648">
    <property type="entry name" value="ACPS"/>
    <property type="match status" value="1"/>
</dbReference>
<keyword evidence="2 6" id="KW-0808">Transferase</keyword>
<dbReference type="PANTHER" id="PTHR12215:SF10">
    <property type="entry name" value="L-AMINOADIPATE-SEMIALDEHYDE DEHYDROGENASE-PHOSPHOPANTETHEINYL TRANSFERASE"/>
    <property type="match status" value="1"/>
</dbReference>
<dbReference type="SUPFAM" id="SSF56214">
    <property type="entry name" value="4'-phosphopantetheinyl transferase"/>
    <property type="match status" value="2"/>
</dbReference>
<evidence type="ECO:0000256" key="3">
    <source>
        <dbReference type="SAM" id="MobiDB-lite"/>
    </source>
</evidence>
<evidence type="ECO:0000259" key="5">
    <source>
        <dbReference type="Pfam" id="PF22624"/>
    </source>
</evidence>
<reference evidence="7" key="1">
    <citation type="submission" date="2023-07" db="EMBL/GenBank/DDBJ databases">
        <title>Conexibacter stalactiti sp. nov., isolated from stalactites in a lava cave and emended description of the genus Conexibacter.</title>
        <authorList>
            <person name="Lee S.D."/>
        </authorList>
    </citation>
    <scope>NUCLEOTIDE SEQUENCE [LARGE SCALE GENOMIC DNA]</scope>
    <source>
        <strain evidence="7">KCTC 39840</strain>
    </source>
</reference>
<dbReference type="EMBL" id="JAWSTH010000004">
    <property type="protein sequence ID" value="MDW5593373.1"/>
    <property type="molecule type" value="Genomic_DNA"/>
</dbReference>